<sequence length="122" mass="13946">MKDIQLDEDKECPKCQTEIPRNFNVAASSSSDRESLKKLKNFQKSCDSFLMALVSKLCFNSNTAPDDDVVNRLMGYVTVKTTTRGLNAQQLLLTKPMSLFNHEIDPTPICRFFLLKLLTRKR</sequence>
<dbReference type="GO" id="GO:0004842">
    <property type="term" value="F:ubiquitin-protein transferase activity"/>
    <property type="evidence" value="ECO:0007669"/>
    <property type="project" value="InterPro"/>
</dbReference>
<dbReference type="InterPro" id="IPR031248">
    <property type="entry name" value="RNF213"/>
</dbReference>
<reference evidence="1 2" key="1">
    <citation type="submission" date="2024-01" db="EMBL/GenBank/DDBJ databases">
        <title>The genome of the rayed Mediterranean limpet Patella caerulea (Linnaeus, 1758).</title>
        <authorList>
            <person name="Anh-Thu Weber A."/>
            <person name="Halstead-Nussloch G."/>
        </authorList>
    </citation>
    <scope>NUCLEOTIDE SEQUENCE [LARGE SCALE GENOMIC DNA]</scope>
    <source>
        <strain evidence="1">AATW-2023a</strain>
        <tissue evidence="1">Whole specimen</tissue>
    </source>
</reference>
<accession>A0AAN8G1K3</accession>
<protein>
    <submittedName>
        <fullName evidence="1">Uncharacterized protein</fullName>
    </submittedName>
</protein>
<name>A0AAN8G1K3_PATCE</name>
<dbReference type="Proteomes" id="UP001347796">
    <property type="component" value="Unassembled WGS sequence"/>
</dbReference>
<evidence type="ECO:0000313" key="1">
    <source>
        <dbReference type="EMBL" id="KAK6168597.1"/>
    </source>
</evidence>
<evidence type="ECO:0000313" key="2">
    <source>
        <dbReference type="Proteomes" id="UP001347796"/>
    </source>
</evidence>
<dbReference type="PANTHER" id="PTHR22605:SF16">
    <property type="entry name" value="E3 UBIQUITIN-PROTEIN LIGASE RNF213"/>
    <property type="match status" value="1"/>
</dbReference>
<dbReference type="AlphaFoldDB" id="A0AAN8G1K3"/>
<proteinExistence type="predicted"/>
<dbReference type="EMBL" id="JAZGQO010000015">
    <property type="protein sequence ID" value="KAK6168597.1"/>
    <property type="molecule type" value="Genomic_DNA"/>
</dbReference>
<keyword evidence="2" id="KW-1185">Reference proteome</keyword>
<dbReference type="GO" id="GO:0016887">
    <property type="term" value="F:ATP hydrolysis activity"/>
    <property type="evidence" value="ECO:0007669"/>
    <property type="project" value="InterPro"/>
</dbReference>
<dbReference type="PANTHER" id="PTHR22605">
    <property type="entry name" value="RZ-TYPE DOMAIN-CONTAINING PROTEIN"/>
    <property type="match status" value="1"/>
</dbReference>
<comment type="caution">
    <text evidence="1">The sequence shown here is derived from an EMBL/GenBank/DDBJ whole genome shotgun (WGS) entry which is preliminary data.</text>
</comment>
<gene>
    <name evidence="1" type="ORF">SNE40_019796</name>
</gene>
<organism evidence="1 2">
    <name type="scientific">Patella caerulea</name>
    <name type="common">Rayed Mediterranean limpet</name>
    <dbReference type="NCBI Taxonomy" id="87958"/>
    <lineage>
        <taxon>Eukaryota</taxon>
        <taxon>Metazoa</taxon>
        <taxon>Spiralia</taxon>
        <taxon>Lophotrochozoa</taxon>
        <taxon>Mollusca</taxon>
        <taxon>Gastropoda</taxon>
        <taxon>Patellogastropoda</taxon>
        <taxon>Patelloidea</taxon>
        <taxon>Patellidae</taxon>
        <taxon>Patella</taxon>
    </lineage>
</organism>